<sequence length="388" mass="43158">MTDQRQNQMLDCVRRGQADITEFRKLAGVRDTLWQEVLEELAVAADAEETTKVCEFAFLAPQDVSQMLSKCEAAIDKARISMLYEMCRAECGLGPVFKAAVSDSSTQASRSGGAVSSSEAGANEPPRKKVKMSMYCDFVDESSYELISESEYRQCVMVFEAVYGAMDQLSLPTIEQARWVLSDEGIPERQMKADMVSFAEWKEAFKLFKFACAMIGVATLAELDRYESVVCGLAATYRDYWSVVLDADDNLRSSLLAGYLPASDQPTWGHAFVAAADDIRYWTVHVDRVVTKLRIEDKGAGKPNPPKQYGGGPAVGKDKSKEICYAYQWGAHSGSSCPDGRRHVCLKCRSDHDLPRGNRDCKREKGQPRKERKEGKREVQGGKPVNDS</sequence>
<dbReference type="AlphaFoldDB" id="A0A7J6KV29"/>
<evidence type="ECO:0000256" key="1">
    <source>
        <dbReference type="SAM" id="MobiDB-lite"/>
    </source>
</evidence>
<dbReference type="Proteomes" id="UP000591131">
    <property type="component" value="Unassembled WGS sequence"/>
</dbReference>
<keyword evidence="3" id="KW-1185">Reference proteome</keyword>
<feature type="compositionally biased region" description="Basic and acidic residues" evidence="1">
    <location>
        <begin position="349"/>
        <end position="380"/>
    </location>
</feature>
<accession>A0A7J6KV29</accession>
<dbReference type="EMBL" id="JAAPAO010001262">
    <property type="protein sequence ID" value="KAF4650421.1"/>
    <property type="molecule type" value="Genomic_DNA"/>
</dbReference>
<dbReference type="OrthoDB" id="10677016at2759"/>
<organism evidence="2 3">
    <name type="scientific">Perkinsus chesapeaki</name>
    <name type="common">Clam parasite</name>
    <name type="synonym">Perkinsus andrewsi</name>
    <dbReference type="NCBI Taxonomy" id="330153"/>
    <lineage>
        <taxon>Eukaryota</taxon>
        <taxon>Sar</taxon>
        <taxon>Alveolata</taxon>
        <taxon>Perkinsozoa</taxon>
        <taxon>Perkinsea</taxon>
        <taxon>Perkinsida</taxon>
        <taxon>Perkinsidae</taxon>
        <taxon>Perkinsus</taxon>
    </lineage>
</organism>
<comment type="caution">
    <text evidence="2">The sequence shown here is derived from an EMBL/GenBank/DDBJ whole genome shotgun (WGS) entry which is preliminary data.</text>
</comment>
<gene>
    <name evidence="2" type="ORF">FOL47_001170</name>
</gene>
<feature type="region of interest" description="Disordered" evidence="1">
    <location>
        <begin position="349"/>
        <end position="388"/>
    </location>
</feature>
<evidence type="ECO:0000313" key="2">
    <source>
        <dbReference type="EMBL" id="KAF4650421.1"/>
    </source>
</evidence>
<proteinExistence type="predicted"/>
<protein>
    <submittedName>
        <fullName evidence="2">Uncharacterized protein</fullName>
    </submittedName>
</protein>
<reference evidence="2 3" key="1">
    <citation type="submission" date="2020-04" db="EMBL/GenBank/DDBJ databases">
        <title>Perkinsus chesapeaki whole genome sequence.</title>
        <authorList>
            <person name="Bogema D.R."/>
        </authorList>
    </citation>
    <scope>NUCLEOTIDE SEQUENCE [LARGE SCALE GENOMIC DNA]</scope>
    <source>
        <strain evidence="2">ATCC PRA-425</strain>
    </source>
</reference>
<name>A0A7J6KV29_PERCH</name>
<evidence type="ECO:0000313" key="3">
    <source>
        <dbReference type="Proteomes" id="UP000591131"/>
    </source>
</evidence>